<feature type="domain" description="Polysaccharide biosynthesis enzyme WcbI" evidence="1">
    <location>
        <begin position="3"/>
        <end position="207"/>
    </location>
</feature>
<dbReference type="RefSeq" id="WP_012519200.1">
    <property type="nucleotide sequence ID" value="NC_011138.3"/>
</dbReference>
<reference evidence="2 3" key="1">
    <citation type="journal article" date="2008" name="ISME J.">
        <title>Comparative genomics of two ecotypes of the marine planktonic copiotroph Alteromonas macleodii suggests alternative lifestyles associated with different kinds of particulate organic matter.</title>
        <authorList>
            <person name="Ivars-Martinez E."/>
            <person name="Martin-Cuadrado A.B."/>
            <person name="D'Auria G."/>
            <person name="Mira A."/>
            <person name="Ferriera S."/>
            <person name="Johnson J."/>
            <person name="Friedman R."/>
            <person name="Rodriguez-Valera F."/>
        </authorList>
    </citation>
    <scope>NUCLEOTIDE SEQUENCE [LARGE SCALE GENOMIC DNA]</scope>
    <source>
        <strain evidence="3">DSM 17117 / CIP 110805 / LMG 28347 / Deep ecotype</strain>
    </source>
</reference>
<dbReference type="Proteomes" id="UP000001870">
    <property type="component" value="Chromosome"/>
</dbReference>
<proteinExistence type="predicted"/>
<keyword evidence="3" id="KW-1185">Reference proteome</keyword>
<evidence type="ECO:0000259" key="1">
    <source>
        <dbReference type="Pfam" id="PF18588"/>
    </source>
</evidence>
<organism evidence="2 3">
    <name type="scientific">Alteromonas mediterranea (strain DSM 17117 / CIP 110805 / LMG 28347 / Deep ecotype)</name>
    <dbReference type="NCBI Taxonomy" id="1774373"/>
    <lineage>
        <taxon>Bacteria</taxon>
        <taxon>Pseudomonadati</taxon>
        <taxon>Pseudomonadota</taxon>
        <taxon>Gammaproteobacteria</taxon>
        <taxon>Alteromonadales</taxon>
        <taxon>Alteromonadaceae</taxon>
        <taxon>Alteromonas/Salinimonas group</taxon>
        <taxon>Alteromonas</taxon>
    </lineage>
</organism>
<sequence length="287" mass="32531">MKIAIIANCQTQAISNYMRIISGCSEIVNVPAHLLGTEQYNKALTNLKEIVNDENAVIFTFNLGERFGEISTLKLKAVAKAKVFTITNLFFSGFHPDITYLGSMGKRILSPLGDYHSKIVLNSFISGFSVEETIALFNEKTYKDLGFFEEFNKSKCELLARDKSSDIQFGEEFLQLVLSKPSLYTMNHPTPEVLYKFTCRLCEYAGIAYSEFPSAFFTNYLSTAAWWPVYKEIAEYHEANIVLPMVFKQPDSRGGNVLSLTQFIERSFTRYKEIGFETIKEAFVTSG</sequence>
<dbReference type="Gene3D" id="3.40.50.12080">
    <property type="match status" value="2"/>
</dbReference>
<dbReference type="EMBL" id="CP001103">
    <property type="protein sequence ID" value="AEA98908.1"/>
    <property type="molecule type" value="Genomic_DNA"/>
</dbReference>
<protein>
    <recommendedName>
        <fullName evidence="1">Polysaccharide biosynthesis enzyme WcbI domain-containing protein</fullName>
    </recommendedName>
</protein>
<accession>F2GAH4</accession>
<dbReference type="InterPro" id="IPR041307">
    <property type="entry name" value="WcbI"/>
</dbReference>
<name>F2GAH4_ALTMD</name>
<evidence type="ECO:0000313" key="3">
    <source>
        <dbReference type="Proteomes" id="UP000001870"/>
    </source>
</evidence>
<dbReference type="KEGG" id="amc:MADE_1013870"/>
<gene>
    <name evidence="2" type="ordered locus">MADE_1013870</name>
</gene>
<reference evidence="2 3" key="2">
    <citation type="journal article" date="2015" name="Antonie Van Leeuwenhoek">
        <title>Ecophysiological diversity of a novel member of the genus Alteromonas, and description of Alteromonas mediterranea sp. nov.</title>
        <authorList>
            <person name="Ivanova E.P."/>
            <person name="Lopez-Perez M."/>
            <person name="Zabalos M."/>
            <person name="Nguyen S.H."/>
            <person name="Webb H.K."/>
            <person name="Ryan J."/>
            <person name="Lagutin K."/>
            <person name="Vyssotski M."/>
            <person name="Crawford R.J."/>
            <person name="Rodriguez-Valera F."/>
        </authorList>
    </citation>
    <scope>NUCLEOTIDE SEQUENCE [LARGE SCALE GENOMIC DNA]</scope>
    <source>
        <strain evidence="3">DSM 17117 / CIP 110805 / LMG 28347 / Deep ecotype</strain>
    </source>
</reference>
<evidence type="ECO:0000313" key="2">
    <source>
        <dbReference type="EMBL" id="AEA98908.1"/>
    </source>
</evidence>
<dbReference type="Pfam" id="PF18588">
    <property type="entry name" value="WcbI"/>
    <property type="match status" value="1"/>
</dbReference>
<dbReference type="AlphaFoldDB" id="F2GAH4"/>
<dbReference type="HOGENOM" id="CLU_968528_0_0_6"/>